<evidence type="ECO:0000313" key="1">
    <source>
        <dbReference type="EMBL" id="KAJ5357105.1"/>
    </source>
</evidence>
<evidence type="ECO:0000313" key="2">
    <source>
        <dbReference type="Proteomes" id="UP001148299"/>
    </source>
</evidence>
<comment type="caution">
    <text evidence="1">The sequence shown here is derived from an EMBL/GenBank/DDBJ whole genome shotgun (WGS) entry which is preliminary data.</text>
</comment>
<dbReference type="EMBL" id="JAPZBR010000003">
    <property type="protein sequence ID" value="KAJ5357105.1"/>
    <property type="molecule type" value="Genomic_DNA"/>
</dbReference>
<reference evidence="1" key="2">
    <citation type="journal article" date="2023" name="IMA Fungus">
        <title>Comparative genomic study of the Penicillium genus elucidates a diverse pangenome and 15 lateral gene transfer events.</title>
        <authorList>
            <person name="Petersen C."/>
            <person name="Sorensen T."/>
            <person name="Nielsen M.R."/>
            <person name="Sondergaard T.E."/>
            <person name="Sorensen J.L."/>
            <person name="Fitzpatrick D.A."/>
            <person name="Frisvad J.C."/>
            <person name="Nielsen K.L."/>
        </authorList>
    </citation>
    <scope>NUCLEOTIDE SEQUENCE</scope>
    <source>
        <strain evidence="1">IBT 35675</strain>
    </source>
</reference>
<keyword evidence="2" id="KW-1185">Reference proteome</keyword>
<accession>A0A9W9RCQ4</accession>
<dbReference type="InterPro" id="IPR029063">
    <property type="entry name" value="SAM-dependent_MTases_sf"/>
</dbReference>
<dbReference type="Proteomes" id="UP001148299">
    <property type="component" value="Unassembled WGS sequence"/>
</dbReference>
<dbReference type="SUPFAM" id="SSF53335">
    <property type="entry name" value="S-adenosyl-L-methionine-dependent methyltransferases"/>
    <property type="match status" value="1"/>
</dbReference>
<organism evidence="1 2">
    <name type="scientific">Penicillium brevicompactum</name>
    <dbReference type="NCBI Taxonomy" id="5074"/>
    <lineage>
        <taxon>Eukaryota</taxon>
        <taxon>Fungi</taxon>
        <taxon>Dikarya</taxon>
        <taxon>Ascomycota</taxon>
        <taxon>Pezizomycotina</taxon>
        <taxon>Eurotiomycetes</taxon>
        <taxon>Eurotiomycetidae</taxon>
        <taxon>Eurotiales</taxon>
        <taxon>Aspergillaceae</taxon>
        <taxon>Penicillium</taxon>
    </lineage>
</organism>
<sequence>MDLEAIDYVGYDIYERASWADLRQRGYRLDILDIAANESRPADLVICRDVFIHLPNDMILPTLERFRRSASLLLTTSYTSDHNESEMEFSNFKRMNEPSLRHRKLDLTLPPFNLGQPLVHIPEDSPNKYLGLWDIRHPSTGE</sequence>
<name>A0A9W9RCQ4_PENBR</name>
<proteinExistence type="predicted"/>
<protein>
    <submittedName>
        <fullName evidence="1">Uncharacterized protein</fullName>
    </submittedName>
</protein>
<dbReference type="AlphaFoldDB" id="A0A9W9RCQ4"/>
<reference evidence="1" key="1">
    <citation type="submission" date="2022-12" db="EMBL/GenBank/DDBJ databases">
        <authorList>
            <person name="Petersen C."/>
        </authorList>
    </citation>
    <scope>NUCLEOTIDE SEQUENCE</scope>
    <source>
        <strain evidence="1">IBT 35675</strain>
    </source>
</reference>
<gene>
    <name evidence="1" type="ORF">N7541_004263</name>
</gene>